<dbReference type="InterPro" id="IPR007554">
    <property type="entry name" value="Glycerophosphate_synth"/>
</dbReference>
<dbReference type="EMBL" id="CP101990">
    <property type="protein sequence ID" value="UUI68763.1"/>
    <property type="molecule type" value="Genomic_DNA"/>
</dbReference>
<organism evidence="1 2">
    <name type="scientific">Aeromicrobium duanguangcaii</name>
    <dbReference type="NCBI Taxonomy" id="2968086"/>
    <lineage>
        <taxon>Bacteria</taxon>
        <taxon>Bacillati</taxon>
        <taxon>Actinomycetota</taxon>
        <taxon>Actinomycetes</taxon>
        <taxon>Propionibacteriales</taxon>
        <taxon>Nocardioidaceae</taxon>
        <taxon>Aeromicrobium</taxon>
    </lineage>
</organism>
<evidence type="ECO:0000313" key="2">
    <source>
        <dbReference type="Proteomes" id="UP001315860"/>
    </source>
</evidence>
<protein>
    <submittedName>
        <fullName evidence="1">CDP-glycerol glycerophosphotransferase family protein</fullName>
    </submittedName>
</protein>
<proteinExistence type="predicted"/>
<dbReference type="Proteomes" id="UP001315860">
    <property type="component" value="Chromosome"/>
</dbReference>
<dbReference type="Pfam" id="PF04464">
    <property type="entry name" value="Glyphos_transf"/>
    <property type="match status" value="1"/>
</dbReference>
<dbReference type="InterPro" id="IPR007739">
    <property type="entry name" value="RgpF"/>
</dbReference>
<dbReference type="Gene3D" id="3.40.50.12580">
    <property type="match status" value="1"/>
</dbReference>
<dbReference type="RefSeq" id="WP_232418002.1">
    <property type="nucleotide sequence ID" value="NZ_CP101990.1"/>
</dbReference>
<reference evidence="1 2" key="1">
    <citation type="submission" date="2022-07" db="EMBL/GenBank/DDBJ databases">
        <title>Novel species in genus Aeromicrobium.</title>
        <authorList>
            <person name="Ye L."/>
        </authorList>
    </citation>
    <scope>NUCLEOTIDE SEQUENCE [LARGE SCALE GENOMIC DNA]</scope>
    <source>
        <strain evidence="2">zg-Y50</strain>
    </source>
</reference>
<accession>A0ABY5KG73</accession>
<name>A0ABY5KG73_9ACTN</name>
<sequence length="824" mass="92010">MSADALVALELMPDHERLEAEMAAVAPLFDEAYYAQTLPTLPTLPDTVTDLLEHFCTTGWKQLRKPNAEFDVWWYWANHLDPADDSLNPLVHYALAGRAVGLSTRPRTTASGPGAVLPTDRPVRRACLFAGFDAQGVVDEAAMILLRELARFSDVYCLYDSYLPETELAKLREVARDAWSVRHGAYDFGSYSMLARDLVGWEALEDYDEVLFVNDSSFLVRPLDEVFERMDAQACDWWGLQATKGIAMTRDVPENAFPDPIPLDTVRDELLDQYEDSVTYDFLVGSYFLAFRRPVLDNAIFRRLIDSVTAQPSKRLIIQKYEIGLTHLLIGHGHRFSTFVPYLYPFHPVFTPWAFRLIDEGFPVLKRFLIYQNHYDVPGLVHWKERLLEVAPEAPVEVLEESLLRTAPADRLARSFAIERGDDGEVVVPTPMTPREFKKADTAAPRRPDRWVFVVDPATGMLPDNSRAIFDLVRDDPAITKIVLSRSVRLEPAGRNVVCLPERSPAGREALLGAGVIFVKEQPFRTLGLGSLAERHVVVAVREGLSMVATSRMMTPSPRPDISRPDDTGPLEMLHEIPRPKVTGVLAASAVDRGVALAAHWPARFADAWLTGIPAHDHLVAELPPPEVAAQEQGVRDLLGGRRLVLLATSHRSSLSSAKPYPYSRREIDALVAWARANDAVWGVRDPRGDLERAYLRRFGEAALDLSAIGFPSTQAVLRATDVLVTDHDGIGLDFMVTGRPVVSFAHDLDQVADSLLFDLEHLFPGPVCRDFDSLVEALAPTLDATEPSRRYLRTRDLLIDRVDDQNTARAVERVRLELEGGVA</sequence>
<evidence type="ECO:0000313" key="1">
    <source>
        <dbReference type="EMBL" id="UUI68763.1"/>
    </source>
</evidence>
<dbReference type="InterPro" id="IPR043148">
    <property type="entry name" value="TagF_C"/>
</dbReference>
<dbReference type="Pfam" id="PF05045">
    <property type="entry name" value="RgpF"/>
    <property type="match status" value="1"/>
</dbReference>
<gene>
    <name evidence="1" type="ORF">NP095_01235</name>
</gene>
<keyword evidence="2" id="KW-1185">Reference proteome</keyword>